<name>A0A365U4F9_9RHOB</name>
<evidence type="ECO:0000313" key="4">
    <source>
        <dbReference type="Proteomes" id="UP000253370"/>
    </source>
</evidence>
<organism evidence="3 4">
    <name type="scientific">Rhodosalinus halophilus</name>
    <dbReference type="NCBI Taxonomy" id="2259333"/>
    <lineage>
        <taxon>Bacteria</taxon>
        <taxon>Pseudomonadati</taxon>
        <taxon>Pseudomonadota</taxon>
        <taxon>Alphaproteobacteria</taxon>
        <taxon>Rhodobacterales</taxon>
        <taxon>Paracoccaceae</taxon>
        <taxon>Rhodosalinus</taxon>
    </lineage>
</organism>
<dbReference type="InterPro" id="IPR001543">
    <property type="entry name" value="FliN-like_C"/>
</dbReference>
<dbReference type="AlphaFoldDB" id="A0A365U4F9"/>
<dbReference type="Gene3D" id="2.30.330.10">
    <property type="entry name" value="SpoA-like"/>
    <property type="match status" value="1"/>
</dbReference>
<feature type="domain" description="Flagellar motor switch protein FliN-like C-terminal" evidence="2">
    <location>
        <begin position="225"/>
        <end position="290"/>
    </location>
</feature>
<keyword evidence="3" id="KW-0969">Cilium</keyword>
<dbReference type="OrthoDB" id="7824563at2"/>
<keyword evidence="4" id="KW-1185">Reference proteome</keyword>
<proteinExistence type="predicted"/>
<feature type="compositionally biased region" description="Low complexity" evidence="1">
    <location>
        <begin position="317"/>
        <end position="364"/>
    </location>
</feature>
<dbReference type="EMBL" id="QNTQ01000026">
    <property type="protein sequence ID" value="RBI82885.1"/>
    <property type="molecule type" value="Genomic_DNA"/>
</dbReference>
<sequence>MTGDGAEPMGGGHGNPGLRRKTSAGRRQQEARAPSAARALRRSLERTAETRLHLALSVTSVTEEEVDHEGLLAALDDSGLVVLIEGADGRAGTAVIGGALVAGIVQHQTTGRVTEATSESRNFTATDAAILAPLLEGMLERATAELSKGPDDGWADGLRFGARLDGLRQLGLTLGASAFRLFRLTTELCGGARCGEIALALPEPAPRPRAVPAKAPAPGLAAAAERAPVPLVAVLHRLRLPLAEAGALEAGSLLTLPADVLSRVELCTRDGQRVACAKLGRLDGMRAIRLPAPGVPAETQEQSGQGTAAPAPGLIQQETAAPAPSAPQQEAGLPPGAAPAAAEAPSEAAQGAPDIPDLADLPDLPDLPPLDFEEEQAAPEQG</sequence>
<reference evidence="3 4" key="1">
    <citation type="submission" date="2018-07" db="EMBL/GenBank/DDBJ databases">
        <title>Rhodosalinus sp. strain E84T genomic sequence and assembly.</title>
        <authorList>
            <person name="Liu Z.-W."/>
            <person name="Lu D.-C."/>
        </authorList>
    </citation>
    <scope>NUCLEOTIDE SEQUENCE [LARGE SCALE GENOMIC DNA]</scope>
    <source>
        <strain evidence="3 4">E84</strain>
    </source>
</reference>
<dbReference type="Pfam" id="PF01052">
    <property type="entry name" value="FliMN_C"/>
    <property type="match status" value="1"/>
</dbReference>
<gene>
    <name evidence="3" type="ORF">DRV85_17820</name>
</gene>
<evidence type="ECO:0000313" key="3">
    <source>
        <dbReference type="EMBL" id="RBI82885.1"/>
    </source>
</evidence>
<keyword evidence="3" id="KW-0966">Cell projection</keyword>
<dbReference type="InterPro" id="IPR036429">
    <property type="entry name" value="SpoA-like_sf"/>
</dbReference>
<comment type="caution">
    <text evidence="3">The sequence shown here is derived from an EMBL/GenBank/DDBJ whole genome shotgun (WGS) entry which is preliminary data.</text>
</comment>
<keyword evidence="3" id="KW-0282">Flagellum</keyword>
<accession>A0A365U4F9</accession>
<protein>
    <submittedName>
        <fullName evidence="3">Flagellar motor switch protein FliM</fullName>
    </submittedName>
</protein>
<feature type="region of interest" description="Disordered" evidence="1">
    <location>
        <begin position="317"/>
        <end position="382"/>
    </location>
</feature>
<feature type="region of interest" description="Disordered" evidence="1">
    <location>
        <begin position="1"/>
        <end position="36"/>
    </location>
</feature>
<feature type="compositionally biased region" description="Acidic residues" evidence="1">
    <location>
        <begin position="371"/>
        <end position="382"/>
    </location>
</feature>
<evidence type="ECO:0000256" key="1">
    <source>
        <dbReference type="SAM" id="MobiDB-lite"/>
    </source>
</evidence>
<dbReference type="Proteomes" id="UP000253370">
    <property type="component" value="Unassembled WGS sequence"/>
</dbReference>
<dbReference type="SUPFAM" id="SSF101801">
    <property type="entry name" value="Surface presentation of antigens (SPOA)"/>
    <property type="match status" value="1"/>
</dbReference>
<dbReference type="RefSeq" id="WP_113290824.1">
    <property type="nucleotide sequence ID" value="NZ_QNTQ01000026.1"/>
</dbReference>
<evidence type="ECO:0000259" key="2">
    <source>
        <dbReference type="Pfam" id="PF01052"/>
    </source>
</evidence>